<organism evidence="1 2">
    <name type="scientific">Secundilactobacillus pentosiphilus</name>
    <dbReference type="NCBI Taxonomy" id="1714682"/>
    <lineage>
        <taxon>Bacteria</taxon>
        <taxon>Bacillati</taxon>
        <taxon>Bacillota</taxon>
        <taxon>Bacilli</taxon>
        <taxon>Lactobacillales</taxon>
        <taxon>Lactobacillaceae</taxon>
        <taxon>Secundilactobacillus</taxon>
    </lineage>
</organism>
<dbReference type="AlphaFoldDB" id="A0A1Z5J016"/>
<reference evidence="1 2" key="1">
    <citation type="submission" date="2015-11" db="EMBL/GenBank/DDBJ databases">
        <title>Draft genome sequences of new species of the genus Lactobacillus isolated from orchardgrass silage.</title>
        <authorList>
            <person name="Tohno M."/>
            <person name="Tanizawa Y."/>
            <person name="Arita M."/>
        </authorList>
    </citation>
    <scope>NUCLEOTIDE SEQUENCE [LARGE SCALE GENOMIC DNA]</scope>
    <source>
        <strain evidence="1 2">IWT25</strain>
    </source>
</reference>
<evidence type="ECO:0000313" key="2">
    <source>
        <dbReference type="Proteomes" id="UP000198414"/>
    </source>
</evidence>
<dbReference type="RefSeq" id="WP_089122057.1">
    <property type="nucleotide sequence ID" value="NZ_BCMI01000042.1"/>
</dbReference>
<dbReference type="EMBL" id="BCMI01000042">
    <property type="protein sequence ID" value="GAX07172.1"/>
    <property type="molecule type" value="Genomic_DNA"/>
</dbReference>
<sequence>MMNPLIKDDLEETSTEKKTFQVTDVSSASWAMRKLKASADQDKEFKKAAQEQIDSINAWLKRKLEANADSREYLEGLLTDYLFEQRKKDPKFRVDTPYGMVSTRKSPAGVNWSDNKVLESLEKQGMDNFIRTKKEPDKAKIKKEFKFTEGGKYVNEDGQIIEGATPKESTTKVTFHFNETRVSL</sequence>
<dbReference type="Pfam" id="PF07352">
    <property type="entry name" value="Phage_Mu_Gam"/>
    <property type="match status" value="1"/>
</dbReference>
<name>A0A1Z5J016_9LACO</name>
<protein>
    <recommendedName>
        <fullName evidence="3">Phage protein</fullName>
    </recommendedName>
</protein>
<evidence type="ECO:0000313" key="1">
    <source>
        <dbReference type="EMBL" id="GAX07172.1"/>
    </source>
</evidence>
<dbReference type="Proteomes" id="UP000198414">
    <property type="component" value="Unassembled WGS sequence"/>
</dbReference>
<evidence type="ECO:0008006" key="3">
    <source>
        <dbReference type="Google" id="ProtNLM"/>
    </source>
</evidence>
<proteinExistence type="predicted"/>
<dbReference type="GO" id="GO:0042262">
    <property type="term" value="P:DNA protection"/>
    <property type="evidence" value="ECO:0007669"/>
    <property type="project" value="InterPro"/>
</dbReference>
<dbReference type="GO" id="GO:0003690">
    <property type="term" value="F:double-stranded DNA binding"/>
    <property type="evidence" value="ECO:0007669"/>
    <property type="project" value="InterPro"/>
</dbReference>
<comment type="caution">
    <text evidence="1">The sequence shown here is derived from an EMBL/GenBank/DDBJ whole genome shotgun (WGS) entry which is preliminary data.</text>
</comment>
<accession>A0A1Z5J016</accession>
<gene>
    <name evidence="1" type="ORF">IWT25_02520</name>
</gene>
<dbReference type="SUPFAM" id="SSF161266">
    <property type="entry name" value="Gam-like"/>
    <property type="match status" value="1"/>
</dbReference>
<dbReference type="OrthoDB" id="1908548at2"/>
<dbReference type="InterPro" id="IPR009951">
    <property type="entry name" value="Host-nuc_inhib_Gam"/>
</dbReference>